<dbReference type="AlphaFoldDB" id="A0A5B7IRI9"/>
<protein>
    <submittedName>
        <fullName evidence="1">Uncharacterized protein</fullName>
    </submittedName>
</protein>
<organism evidence="1 2">
    <name type="scientific">Portunus trituberculatus</name>
    <name type="common">Swimming crab</name>
    <name type="synonym">Neptunus trituberculatus</name>
    <dbReference type="NCBI Taxonomy" id="210409"/>
    <lineage>
        <taxon>Eukaryota</taxon>
        <taxon>Metazoa</taxon>
        <taxon>Ecdysozoa</taxon>
        <taxon>Arthropoda</taxon>
        <taxon>Crustacea</taxon>
        <taxon>Multicrustacea</taxon>
        <taxon>Malacostraca</taxon>
        <taxon>Eumalacostraca</taxon>
        <taxon>Eucarida</taxon>
        <taxon>Decapoda</taxon>
        <taxon>Pleocyemata</taxon>
        <taxon>Brachyura</taxon>
        <taxon>Eubrachyura</taxon>
        <taxon>Portunoidea</taxon>
        <taxon>Portunidae</taxon>
        <taxon>Portuninae</taxon>
        <taxon>Portunus</taxon>
    </lineage>
</organism>
<accession>A0A5B7IRI9</accession>
<sequence>MTRARLSATPPPRPPRLRCLVTLTFRRLNGSGVRPATRASFVAG</sequence>
<evidence type="ECO:0000313" key="2">
    <source>
        <dbReference type="Proteomes" id="UP000324222"/>
    </source>
</evidence>
<keyword evidence="2" id="KW-1185">Reference proteome</keyword>
<name>A0A5B7IRI9_PORTR</name>
<proteinExistence type="predicted"/>
<reference evidence="1 2" key="1">
    <citation type="submission" date="2019-05" db="EMBL/GenBank/DDBJ databases">
        <title>Another draft genome of Portunus trituberculatus and its Hox gene families provides insights of decapod evolution.</title>
        <authorList>
            <person name="Jeong J.-H."/>
            <person name="Song I."/>
            <person name="Kim S."/>
            <person name="Choi T."/>
            <person name="Kim D."/>
            <person name="Ryu S."/>
            <person name="Kim W."/>
        </authorList>
    </citation>
    <scope>NUCLEOTIDE SEQUENCE [LARGE SCALE GENOMIC DNA]</scope>
    <source>
        <tissue evidence="1">Muscle</tissue>
    </source>
</reference>
<evidence type="ECO:0000313" key="1">
    <source>
        <dbReference type="EMBL" id="MPC84236.1"/>
    </source>
</evidence>
<comment type="caution">
    <text evidence="1">The sequence shown here is derived from an EMBL/GenBank/DDBJ whole genome shotgun (WGS) entry which is preliminary data.</text>
</comment>
<dbReference type="Proteomes" id="UP000324222">
    <property type="component" value="Unassembled WGS sequence"/>
</dbReference>
<gene>
    <name evidence="1" type="ORF">E2C01_078965</name>
</gene>
<dbReference type="EMBL" id="VSRR010064861">
    <property type="protein sequence ID" value="MPC84236.1"/>
    <property type="molecule type" value="Genomic_DNA"/>
</dbReference>